<gene>
    <name evidence="2" type="ORF">PHET_07926</name>
</gene>
<accession>A0A8J4SMI6</accession>
<dbReference type="AlphaFoldDB" id="A0A8J4SMI6"/>
<dbReference type="Proteomes" id="UP000748531">
    <property type="component" value="Unassembled WGS sequence"/>
</dbReference>
<feature type="compositionally biased region" description="Basic residues" evidence="1">
    <location>
        <begin position="109"/>
        <end position="123"/>
    </location>
</feature>
<dbReference type="EMBL" id="LUCH01004436">
    <property type="protein sequence ID" value="KAF5399015.1"/>
    <property type="molecule type" value="Genomic_DNA"/>
</dbReference>
<feature type="region of interest" description="Disordered" evidence="1">
    <location>
        <begin position="973"/>
        <end position="992"/>
    </location>
</feature>
<comment type="caution">
    <text evidence="2">The sequence shown here is derived from an EMBL/GenBank/DDBJ whole genome shotgun (WGS) entry which is preliminary data.</text>
</comment>
<feature type="region of interest" description="Disordered" evidence="1">
    <location>
        <begin position="1"/>
        <end position="38"/>
    </location>
</feature>
<feature type="region of interest" description="Disordered" evidence="1">
    <location>
        <begin position="53"/>
        <end position="181"/>
    </location>
</feature>
<feature type="compositionally biased region" description="Polar residues" evidence="1">
    <location>
        <begin position="8"/>
        <end position="34"/>
    </location>
</feature>
<evidence type="ECO:0000256" key="1">
    <source>
        <dbReference type="SAM" id="MobiDB-lite"/>
    </source>
</evidence>
<proteinExistence type="predicted"/>
<dbReference type="OrthoDB" id="6228672at2759"/>
<sequence>MSKLIPSSKISTIQLNASNPLPSTSSKRSQFTKNRQPDYGFLEIDASHFSLGVAPTTPQIKPSTSSSVSTRPRTKAQLRVAAQPEMEIDSGPVTIEDRPVTSCSSESRKRSRRNLHSSKHHTVTARNHGAFSDNVLSRNSSQSLNVQGNLNERTCTSRPFGLTRQPLTKRHPSQPPSVSLQRPSPVILIEDDDQETRTQMNKNIECVNTRPDIEAMRLTSTTLLETLLSSDIILTRRTVKLMDSAVLTLSSQDLAPALPGLDQHRPHWISLKFPSDSRPRSTCYLLLGDVSRVICLLLSDSTQTVYLEPLFRHCQRRIQSVSLKYLHLRTPSTYLSLELLAMNNRWLGFDWTSANFSQRLFLVPWPSGALYDKALHLACLQVPAEAVWRTAVSHSLLLRTATLIEQGDFGQKRSNNTNNTYSKSDVDSHKMTIQATRPHCTNASEVDRQTKLLRPISVMAATSYEIPPLRKPLTHLPPSIYRFLQHHNILRDQELIGYETLTKCFRNIVQYLFVDIKSSLVPGISHRKEDIPTNLFTCIFDMHDSLSRCLRPLRDSYASLISAGSCLTARYKLAEVALDNSDQLRIERGRARLFASELAARSNISRIFRQELCPPLNNLIGQLNAASDTLRQICSEENLMGPFASPAWRWHSRAQCDQSRHLVTNAISSAVLKSPTPFGSLDEFFRLSVHVYEFLDQKLSTFLRKLVTEIQHFRAGLWATLRAMDSSWIPVYDQPYKAVDMRASEDLKFLTNSLQSQFDVFEAWLREQHNTVLPLIGSQLLELFHAIFKPGDGIENHWDWRLPNTRLFVPFGSKNSHEQDKIQAHIDGLAFRPLPNWPPAVQSVCKTSFCNVLQTVCESTPQISVCSSSLTYETPSSIVDKCSLNQTTTSDTLTTTDFPSLTVESQQNTRTSVSKRIRIYISPTGDESASIRSCHADSNDEVEVPRDEPATYDRRRLGRLKRKMKISHAAIARRKNDVSNQADKDNEEALTEPEMHADPELNEHAIPLIASSHIELLEASSVDPDNDGDVQSRIVTPPPPDSEIPDDCTEPATDSGTNLTLFSSSDSATIQTCTESKLVPDALPNMVVSSIQKSVLSEVTKGSEQEDALLTVDTSLSPNLLCCSSESAELAIVSTETSQSAPHSAPALLTSNPQETDDLVLSPEASRPLSDGFDTFTTKSANGTGILDINQVVADLSRLVPWLEQKAKSYQPPGPVTAAVLGQTTASVSPIAISIDLTTDD</sequence>
<feature type="region of interest" description="Disordered" evidence="1">
    <location>
        <begin position="1021"/>
        <end position="1052"/>
    </location>
</feature>
<name>A0A8J4SMI6_9TREM</name>
<evidence type="ECO:0000313" key="3">
    <source>
        <dbReference type="Proteomes" id="UP000748531"/>
    </source>
</evidence>
<evidence type="ECO:0000313" key="2">
    <source>
        <dbReference type="EMBL" id="KAF5399015.1"/>
    </source>
</evidence>
<feature type="compositionally biased region" description="Low complexity" evidence="1">
    <location>
        <begin position="62"/>
        <end position="71"/>
    </location>
</feature>
<reference evidence="2" key="1">
    <citation type="submission" date="2019-05" db="EMBL/GenBank/DDBJ databases">
        <title>Annotation for the trematode Paragonimus heterotremus.</title>
        <authorList>
            <person name="Choi Y.-J."/>
        </authorList>
    </citation>
    <scope>NUCLEOTIDE SEQUENCE</scope>
    <source>
        <strain evidence="2">LC</strain>
    </source>
</reference>
<feature type="compositionally biased region" description="Polar residues" evidence="1">
    <location>
        <begin position="134"/>
        <end position="157"/>
    </location>
</feature>
<keyword evidence="3" id="KW-1185">Reference proteome</keyword>
<organism evidence="2 3">
    <name type="scientific">Paragonimus heterotremus</name>
    <dbReference type="NCBI Taxonomy" id="100268"/>
    <lineage>
        <taxon>Eukaryota</taxon>
        <taxon>Metazoa</taxon>
        <taxon>Spiralia</taxon>
        <taxon>Lophotrochozoa</taxon>
        <taxon>Platyhelminthes</taxon>
        <taxon>Trematoda</taxon>
        <taxon>Digenea</taxon>
        <taxon>Plagiorchiida</taxon>
        <taxon>Troglotremata</taxon>
        <taxon>Troglotrematidae</taxon>
        <taxon>Paragonimus</taxon>
    </lineage>
</organism>
<protein>
    <submittedName>
        <fullName evidence="2">Uncharacterized protein</fullName>
    </submittedName>
</protein>